<reference evidence="2 3" key="1">
    <citation type="journal article" date="2019" name="Int. J. Syst. Evol. Microbiol.">
        <title>The Global Catalogue of Microorganisms (GCM) 10K type strain sequencing project: providing services to taxonomists for standard genome sequencing and annotation.</title>
        <authorList>
            <consortium name="The Broad Institute Genomics Platform"/>
            <consortium name="The Broad Institute Genome Sequencing Center for Infectious Disease"/>
            <person name="Wu L."/>
            <person name="Ma J."/>
        </authorList>
    </citation>
    <scope>NUCLEOTIDE SEQUENCE [LARGE SCALE GENOMIC DNA]</scope>
    <source>
        <strain evidence="2 3">CGMCC 1.12554</strain>
    </source>
</reference>
<evidence type="ECO:0000256" key="1">
    <source>
        <dbReference type="SAM" id="Phobius"/>
    </source>
</evidence>
<feature type="transmembrane region" description="Helical" evidence="1">
    <location>
        <begin position="15"/>
        <end position="38"/>
    </location>
</feature>
<comment type="caution">
    <text evidence="2">The sequence shown here is derived from an EMBL/GenBank/DDBJ whole genome shotgun (WGS) entry which is preliminary data.</text>
</comment>
<keyword evidence="1" id="KW-1133">Transmembrane helix</keyword>
<proteinExistence type="predicted"/>
<evidence type="ECO:0000313" key="3">
    <source>
        <dbReference type="Proteomes" id="UP001596545"/>
    </source>
</evidence>
<gene>
    <name evidence="2" type="ORF">ACFQMF_12125</name>
</gene>
<dbReference type="EMBL" id="JBHTBL010000011">
    <property type="protein sequence ID" value="MFC7325324.1"/>
    <property type="molecule type" value="Genomic_DNA"/>
</dbReference>
<accession>A0ABD6AMD6</accession>
<sequence>MSHSRGSPRPDLDTAFKAFGAIGILISVALTVGVLALTDPFGEYVAVSPALYGSLLSVGLLVAVSYATYALRRR</sequence>
<keyword evidence="1" id="KW-0812">Transmembrane</keyword>
<keyword evidence="3" id="KW-1185">Reference proteome</keyword>
<dbReference type="AlphaFoldDB" id="A0ABD6AMD6"/>
<protein>
    <submittedName>
        <fullName evidence="2">Uncharacterized protein</fullName>
    </submittedName>
</protein>
<dbReference type="Proteomes" id="UP001596545">
    <property type="component" value="Unassembled WGS sequence"/>
</dbReference>
<evidence type="ECO:0000313" key="2">
    <source>
        <dbReference type="EMBL" id="MFC7325324.1"/>
    </source>
</evidence>
<feature type="transmembrane region" description="Helical" evidence="1">
    <location>
        <begin position="50"/>
        <end position="71"/>
    </location>
</feature>
<dbReference type="RefSeq" id="WP_256408059.1">
    <property type="nucleotide sequence ID" value="NZ_JANHDN010000002.1"/>
</dbReference>
<keyword evidence="1" id="KW-0472">Membrane</keyword>
<name>A0ABD6AMD6_9EURY</name>
<organism evidence="2 3">
    <name type="scientific">Halorubrum rutilum</name>
    <dbReference type="NCBI Taxonomy" id="1364933"/>
    <lineage>
        <taxon>Archaea</taxon>
        <taxon>Methanobacteriati</taxon>
        <taxon>Methanobacteriota</taxon>
        <taxon>Stenosarchaea group</taxon>
        <taxon>Halobacteria</taxon>
        <taxon>Halobacteriales</taxon>
        <taxon>Haloferacaceae</taxon>
        <taxon>Halorubrum</taxon>
    </lineage>
</organism>